<keyword evidence="2" id="KW-1185">Reference proteome</keyword>
<reference evidence="1 2" key="1">
    <citation type="submission" date="2023-03" db="EMBL/GenBank/DDBJ databases">
        <title>NovoSphingobium album sp. nov. isolated from polycyclic aromatic hydrocarbons- and heavy-metal polluted soil.</title>
        <authorList>
            <person name="Liu Z."/>
            <person name="Wang K."/>
        </authorList>
    </citation>
    <scope>NUCLEOTIDE SEQUENCE [LARGE SCALE GENOMIC DNA]</scope>
    <source>
        <strain evidence="1 2">H3SJ31-1</strain>
    </source>
</reference>
<proteinExistence type="predicted"/>
<organism evidence="1 2">
    <name type="scientific">Novosphingobium album</name>
    <name type="common">ex Liu et al. 2023</name>
    <dbReference type="NCBI Taxonomy" id="3031130"/>
    <lineage>
        <taxon>Bacteria</taxon>
        <taxon>Pseudomonadati</taxon>
        <taxon>Pseudomonadota</taxon>
        <taxon>Alphaproteobacteria</taxon>
        <taxon>Sphingomonadales</taxon>
        <taxon>Sphingomonadaceae</taxon>
        <taxon>Novosphingobium</taxon>
    </lineage>
</organism>
<gene>
    <name evidence="1" type="ORF">PYV00_10495</name>
</gene>
<protein>
    <submittedName>
        <fullName evidence="1">Uncharacterized protein</fullName>
    </submittedName>
</protein>
<comment type="caution">
    <text evidence="1">The sequence shown here is derived from an EMBL/GenBank/DDBJ whole genome shotgun (WGS) entry which is preliminary data.</text>
</comment>
<dbReference type="Proteomes" id="UP001216253">
    <property type="component" value="Unassembled WGS sequence"/>
</dbReference>
<sequence length="67" mass="7488">MSGRNVEIDRQLLEDTRRAKALQAVHTRIHVKPLHAAPHQIGCDSQGMRIDISHGGRIDLIQSPGER</sequence>
<name>A0ABT5WQ39_9SPHN</name>
<accession>A0ABT5WQ39</accession>
<dbReference type="EMBL" id="JARESE010000028">
    <property type="protein sequence ID" value="MDE8652144.1"/>
    <property type="molecule type" value="Genomic_DNA"/>
</dbReference>
<evidence type="ECO:0000313" key="1">
    <source>
        <dbReference type="EMBL" id="MDE8652144.1"/>
    </source>
</evidence>
<dbReference type="RefSeq" id="WP_275228215.1">
    <property type="nucleotide sequence ID" value="NZ_JARESE010000028.1"/>
</dbReference>
<evidence type="ECO:0000313" key="2">
    <source>
        <dbReference type="Proteomes" id="UP001216253"/>
    </source>
</evidence>